<gene>
    <name evidence="1" type="ORF">GKA01_26610</name>
</gene>
<accession>A0A511BAX7</accession>
<keyword evidence="2" id="KW-1185">Reference proteome</keyword>
<proteinExistence type="predicted"/>
<reference evidence="1 2" key="1">
    <citation type="submission" date="2019-07" db="EMBL/GenBank/DDBJ databases">
        <title>Whole genome shotgun sequence of Gluconobacter kanchanaburiensis NBRC 103587.</title>
        <authorList>
            <person name="Hosoyama A."/>
            <person name="Uohara A."/>
            <person name="Ohji S."/>
            <person name="Ichikawa N."/>
        </authorList>
    </citation>
    <scope>NUCLEOTIDE SEQUENCE [LARGE SCALE GENOMIC DNA]</scope>
    <source>
        <strain evidence="1 2">NBRC 103587</strain>
    </source>
</reference>
<sequence>MDELLVQSRQCILYQAQQNAIMVKATRFQNIVALYRVLGADFRSIIFYGFSTRECFPLGKRR</sequence>
<organism evidence="1 2">
    <name type="scientific">Gluconobacter kanchanaburiensis NBRC 103587</name>
    <dbReference type="NCBI Taxonomy" id="1307948"/>
    <lineage>
        <taxon>Bacteria</taxon>
        <taxon>Pseudomonadati</taxon>
        <taxon>Pseudomonadota</taxon>
        <taxon>Alphaproteobacteria</taxon>
        <taxon>Acetobacterales</taxon>
        <taxon>Acetobacteraceae</taxon>
        <taxon>Gluconobacter</taxon>
    </lineage>
</organism>
<name>A0A511BAX7_9PROT</name>
<evidence type="ECO:0000313" key="2">
    <source>
        <dbReference type="Proteomes" id="UP000321079"/>
    </source>
</evidence>
<evidence type="ECO:0000313" key="1">
    <source>
        <dbReference type="EMBL" id="GEK97464.1"/>
    </source>
</evidence>
<dbReference type="AlphaFoldDB" id="A0A511BAX7"/>
<comment type="caution">
    <text evidence="1">The sequence shown here is derived from an EMBL/GenBank/DDBJ whole genome shotgun (WGS) entry which is preliminary data.</text>
</comment>
<dbReference type="EMBL" id="BJVA01000030">
    <property type="protein sequence ID" value="GEK97464.1"/>
    <property type="molecule type" value="Genomic_DNA"/>
</dbReference>
<protein>
    <submittedName>
        <fullName evidence="1">Uncharacterized protein</fullName>
    </submittedName>
</protein>
<dbReference type="Proteomes" id="UP000321079">
    <property type="component" value="Unassembled WGS sequence"/>
</dbReference>